<evidence type="ECO:0000256" key="1">
    <source>
        <dbReference type="SAM" id="MobiDB-lite"/>
    </source>
</evidence>
<protein>
    <submittedName>
        <fullName evidence="2">Uncharacterized protein</fullName>
    </submittedName>
</protein>
<reference evidence="2" key="1">
    <citation type="submission" date="2022-07" db="EMBL/GenBank/DDBJ databases">
        <authorList>
            <person name="Macas J."/>
            <person name="Novak P."/>
            <person name="Neumann P."/>
        </authorList>
    </citation>
    <scope>NUCLEOTIDE SEQUENCE</scope>
</reference>
<feature type="compositionally biased region" description="Polar residues" evidence="1">
    <location>
        <begin position="52"/>
        <end position="73"/>
    </location>
</feature>
<dbReference type="EMBL" id="CAMAPE010000019">
    <property type="protein sequence ID" value="CAH9086284.1"/>
    <property type="molecule type" value="Genomic_DNA"/>
</dbReference>
<dbReference type="AlphaFoldDB" id="A0A9P0Z4J7"/>
<evidence type="ECO:0000313" key="2">
    <source>
        <dbReference type="EMBL" id="CAH9086284.1"/>
    </source>
</evidence>
<name>A0A9P0Z4J7_CUSEU</name>
<keyword evidence="3" id="KW-1185">Reference proteome</keyword>
<comment type="caution">
    <text evidence="2">The sequence shown here is derived from an EMBL/GenBank/DDBJ whole genome shotgun (WGS) entry which is preliminary data.</text>
</comment>
<gene>
    <name evidence="2" type="ORF">CEURO_LOCUS9549</name>
</gene>
<feature type="compositionally biased region" description="Low complexity" evidence="1">
    <location>
        <begin position="74"/>
        <end position="91"/>
    </location>
</feature>
<dbReference type="Proteomes" id="UP001152484">
    <property type="component" value="Unassembled WGS sequence"/>
</dbReference>
<evidence type="ECO:0000313" key="3">
    <source>
        <dbReference type="Proteomes" id="UP001152484"/>
    </source>
</evidence>
<feature type="region of interest" description="Disordered" evidence="1">
    <location>
        <begin position="42"/>
        <end position="91"/>
    </location>
</feature>
<sequence>MAFPLFPFPRKIKIVTDLTPSSRVTDLPKLCHLRLSSGSIIDLTPSQPAPSTPSLRCRNTVTPPADSPKQQSKSPRFFHSSQPSSPRSPSAFSLLKSSLRLSKGYNCLWCGLAYRKWLKGLENVE</sequence>
<accession>A0A9P0Z4J7</accession>
<proteinExistence type="predicted"/>
<organism evidence="2 3">
    <name type="scientific">Cuscuta europaea</name>
    <name type="common">European dodder</name>
    <dbReference type="NCBI Taxonomy" id="41803"/>
    <lineage>
        <taxon>Eukaryota</taxon>
        <taxon>Viridiplantae</taxon>
        <taxon>Streptophyta</taxon>
        <taxon>Embryophyta</taxon>
        <taxon>Tracheophyta</taxon>
        <taxon>Spermatophyta</taxon>
        <taxon>Magnoliopsida</taxon>
        <taxon>eudicotyledons</taxon>
        <taxon>Gunneridae</taxon>
        <taxon>Pentapetalae</taxon>
        <taxon>asterids</taxon>
        <taxon>lamiids</taxon>
        <taxon>Solanales</taxon>
        <taxon>Convolvulaceae</taxon>
        <taxon>Cuscuteae</taxon>
        <taxon>Cuscuta</taxon>
        <taxon>Cuscuta subgen. Cuscuta</taxon>
    </lineage>
</organism>